<dbReference type="RefSeq" id="WP_344776057.1">
    <property type="nucleotide sequence ID" value="NZ_BAABBX010000014.1"/>
</dbReference>
<keyword evidence="2" id="KW-1133">Transmembrane helix</keyword>
<evidence type="ECO:0000313" key="4">
    <source>
        <dbReference type="Proteomes" id="UP001500213"/>
    </source>
</evidence>
<organism evidence="3 4">
    <name type="scientific">Gryllotalpicola kribbensis</name>
    <dbReference type="NCBI Taxonomy" id="993084"/>
    <lineage>
        <taxon>Bacteria</taxon>
        <taxon>Bacillati</taxon>
        <taxon>Actinomycetota</taxon>
        <taxon>Actinomycetes</taxon>
        <taxon>Micrococcales</taxon>
        <taxon>Microbacteriaceae</taxon>
        <taxon>Gryllotalpicola</taxon>
    </lineage>
</organism>
<comment type="caution">
    <text evidence="3">The sequence shown here is derived from an EMBL/GenBank/DDBJ whole genome shotgun (WGS) entry which is preliminary data.</text>
</comment>
<dbReference type="Proteomes" id="UP001500213">
    <property type="component" value="Unassembled WGS sequence"/>
</dbReference>
<name>A0ABP8ATN1_9MICO</name>
<keyword evidence="2" id="KW-0812">Transmembrane</keyword>
<keyword evidence="2" id="KW-0472">Membrane</keyword>
<evidence type="ECO:0000256" key="2">
    <source>
        <dbReference type="SAM" id="Phobius"/>
    </source>
</evidence>
<keyword evidence="4" id="KW-1185">Reference proteome</keyword>
<reference evidence="4" key="1">
    <citation type="journal article" date="2019" name="Int. J. Syst. Evol. Microbiol.">
        <title>The Global Catalogue of Microorganisms (GCM) 10K type strain sequencing project: providing services to taxonomists for standard genome sequencing and annotation.</title>
        <authorList>
            <consortium name="The Broad Institute Genomics Platform"/>
            <consortium name="The Broad Institute Genome Sequencing Center for Infectious Disease"/>
            <person name="Wu L."/>
            <person name="Ma J."/>
        </authorList>
    </citation>
    <scope>NUCLEOTIDE SEQUENCE [LARGE SCALE GENOMIC DNA]</scope>
    <source>
        <strain evidence="4">JCM 17593</strain>
    </source>
</reference>
<dbReference type="EMBL" id="BAABBX010000014">
    <property type="protein sequence ID" value="GAA4189780.1"/>
    <property type="molecule type" value="Genomic_DNA"/>
</dbReference>
<feature type="transmembrane region" description="Helical" evidence="2">
    <location>
        <begin position="6"/>
        <end position="30"/>
    </location>
</feature>
<sequence>MGLQHEVITIMVIAFGVLFLVAFFAMPWIVQGERRRQRKKAQSGTVGVFDEVFHPEAKNARVMWEAQTELPAPAPTPGDKPDLDGGHITIRLPQQ</sequence>
<feature type="region of interest" description="Disordered" evidence="1">
    <location>
        <begin position="70"/>
        <end position="95"/>
    </location>
</feature>
<proteinExistence type="predicted"/>
<protein>
    <submittedName>
        <fullName evidence="3">Uncharacterized protein</fullName>
    </submittedName>
</protein>
<evidence type="ECO:0000313" key="3">
    <source>
        <dbReference type="EMBL" id="GAA4189780.1"/>
    </source>
</evidence>
<gene>
    <name evidence="3" type="ORF">GCM10022288_18130</name>
</gene>
<evidence type="ECO:0000256" key="1">
    <source>
        <dbReference type="SAM" id="MobiDB-lite"/>
    </source>
</evidence>
<accession>A0ABP8ATN1</accession>